<evidence type="ECO:0000256" key="1">
    <source>
        <dbReference type="SAM" id="Phobius"/>
    </source>
</evidence>
<accession>A0A6N8JKQ0</accession>
<keyword evidence="1" id="KW-0812">Transmembrane</keyword>
<feature type="transmembrane region" description="Helical" evidence="1">
    <location>
        <begin position="108"/>
        <end position="129"/>
    </location>
</feature>
<feature type="transmembrane region" description="Helical" evidence="1">
    <location>
        <begin position="149"/>
        <end position="168"/>
    </location>
</feature>
<protein>
    <submittedName>
        <fullName evidence="2">Uncharacterized protein</fullName>
    </submittedName>
</protein>
<dbReference type="EMBL" id="WRXO01000013">
    <property type="protein sequence ID" value="MVT44808.1"/>
    <property type="molecule type" value="Genomic_DNA"/>
</dbReference>
<gene>
    <name evidence="2" type="ORF">GO495_29725</name>
</gene>
<feature type="transmembrane region" description="Helical" evidence="1">
    <location>
        <begin position="78"/>
        <end position="96"/>
    </location>
</feature>
<proteinExistence type="predicted"/>
<dbReference type="Proteomes" id="UP000468388">
    <property type="component" value="Unassembled WGS sequence"/>
</dbReference>
<evidence type="ECO:0000313" key="3">
    <source>
        <dbReference type="Proteomes" id="UP000468388"/>
    </source>
</evidence>
<organism evidence="2 3">
    <name type="scientific">Chitinophaga oryziterrae</name>
    <dbReference type="NCBI Taxonomy" id="1031224"/>
    <lineage>
        <taxon>Bacteria</taxon>
        <taxon>Pseudomonadati</taxon>
        <taxon>Bacteroidota</taxon>
        <taxon>Chitinophagia</taxon>
        <taxon>Chitinophagales</taxon>
        <taxon>Chitinophagaceae</taxon>
        <taxon>Chitinophaga</taxon>
    </lineage>
</organism>
<evidence type="ECO:0000313" key="2">
    <source>
        <dbReference type="EMBL" id="MVT44808.1"/>
    </source>
</evidence>
<sequence>MHEYNSGYDDGYYAGKNASRSEKQIADATKATFSLAGYITIILLGILTTCVIFSGSLMVAHLFLKAIGMYRNSGTWEYILWLLGLGYLVTCLLFYIKGIMIIGKVNGNWWWIPLFLLCLFVICIMPTLVFQSMLEYWLGPSKRTGEGGIKFYIVFSWVIAILIGFFIYQRYKLTQDYGWFIAKWAYQLGIKTAKSISNQDTNT</sequence>
<keyword evidence="3" id="KW-1185">Reference proteome</keyword>
<keyword evidence="1" id="KW-0472">Membrane</keyword>
<name>A0A6N8JKQ0_9BACT</name>
<comment type="caution">
    <text evidence="2">The sequence shown here is derived from an EMBL/GenBank/DDBJ whole genome shotgun (WGS) entry which is preliminary data.</text>
</comment>
<dbReference type="OrthoDB" id="1260072at2"/>
<dbReference type="RefSeq" id="WP_157303597.1">
    <property type="nucleotide sequence ID" value="NZ_BAAAZB010000005.1"/>
</dbReference>
<dbReference type="AlphaFoldDB" id="A0A6N8JKQ0"/>
<feature type="transmembrane region" description="Helical" evidence="1">
    <location>
        <begin position="35"/>
        <end position="58"/>
    </location>
</feature>
<reference evidence="2 3" key="1">
    <citation type="submission" date="2019-12" db="EMBL/GenBank/DDBJ databases">
        <title>The draft genomic sequence of strain Chitinophaga oryziterrae JCM 16595.</title>
        <authorList>
            <person name="Zhang X."/>
        </authorList>
    </citation>
    <scope>NUCLEOTIDE SEQUENCE [LARGE SCALE GENOMIC DNA]</scope>
    <source>
        <strain evidence="2 3">JCM 16595</strain>
    </source>
</reference>
<keyword evidence="1" id="KW-1133">Transmembrane helix</keyword>